<dbReference type="FunFam" id="3.30.160.60:FF:001498">
    <property type="entry name" value="Zinc finger protein 404"/>
    <property type="match status" value="1"/>
</dbReference>
<dbReference type="InterPro" id="IPR046341">
    <property type="entry name" value="SET_dom_sf"/>
</dbReference>
<evidence type="ECO:0000256" key="1">
    <source>
        <dbReference type="ARBA" id="ARBA00004123"/>
    </source>
</evidence>
<dbReference type="GO" id="GO:0045596">
    <property type="term" value="P:negative regulation of cell differentiation"/>
    <property type="evidence" value="ECO:0007669"/>
    <property type="project" value="UniProtKB-ARBA"/>
</dbReference>
<keyword evidence="9" id="KW-0862">Zinc</keyword>
<feature type="domain" description="C2H2-type" evidence="16">
    <location>
        <begin position="485"/>
        <end position="512"/>
    </location>
</feature>
<evidence type="ECO:0000256" key="15">
    <source>
        <dbReference type="SAM" id="MobiDB-lite"/>
    </source>
</evidence>
<dbReference type="InterPro" id="IPR013087">
    <property type="entry name" value="Znf_C2H2_type"/>
</dbReference>
<dbReference type="FunFam" id="3.30.160.60:FF:000912">
    <property type="entry name" value="Zinc finger protein 660"/>
    <property type="match status" value="1"/>
</dbReference>
<evidence type="ECO:0000256" key="8">
    <source>
        <dbReference type="ARBA" id="ARBA00022771"/>
    </source>
</evidence>
<name>A0AAE0PUD1_9TELE</name>
<evidence type="ECO:0000256" key="14">
    <source>
        <dbReference type="PROSITE-ProRule" id="PRU00042"/>
    </source>
</evidence>
<proteinExistence type="inferred from homology"/>
<feature type="domain" description="C2H2-type" evidence="16">
    <location>
        <begin position="457"/>
        <end position="484"/>
    </location>
</feature>
<dbReference type="Pfam" id="PF21549">
    <property type="entry name" value="PRDM2_PR"/>
    <property type="match status" value="1"/>
</dbReference>
<accession>A0AAE0PUD1</accession>
<dbReference type="CDD" id="cd19193">
    <property type="entry name" value="PR-SET_PRDM7_9"/>
    <property type="match status" value="1"/>
</dbReference>
<dbReference type="FunFam" id="3.30.160.60:FF:000358">
    <property type="entry name" value="zinc finger protein 24"/>
    <property type="match status" value="1"/>
</dbReference>
<dbReference type="GO" id="GO:0008270">
    <property type="term" value="F:zinc ion binding"/>
    <property type="evidence" value="ECO:0007669"/>
    <property type="project" value="UniProtKB-KW"/>
</dbReference>
<evidence type="ECO:0000256" key="9">
    <source>
        <dbReference type="ARBA" id="ARBA00022833"/>
    </source>
</evidence>
<dbReference type="PROSITE" id="PS00028">
    <property type="entry name" value="ZINC_FINGER_C2H2_1"/>
    <property type="match status" value="8"/>
</dbReference>
<feature type="domain" description="C2H2-type" evidence="16">
    <location>
        <begin position="513"/>
        <end position="540"/>
    </location>
</feature>
<dbReference type="PROSITE" id="PS50157">
    <property type="entry name" value="ZINC_FINGER_C2H2_2"/>
    <property type="match status" value="8"/>
</dbReference>
<evidence type="ECO:0000259" key="16">
    <source>
        <dbReference type="PROSITE" id="PS50157"/>
    </source>
</evidence>
<comment type="similarity">
    <text evidence="2">Belongs to the krueppel C2H2-type zinc-finger protein family.</text>
</comment>
<dbReference type="PROSITE" id="PS50280">
    <property type="entry name" value="SET"/>
    <property type="match status" value="1"/>
</dbReference>
<evidence type="ECO:0000256" key="13">
    <source>
        <dbReference type="ARBA" id="ARBA00023242"/>
    </source>
</evidence>
<feature type="domain" description="C2H2-type" evidence="16">
    <location>
        <begin position="429"/>
        <end position="456"/>
    </location>
</feature>
<feature type="region of interest" description="Disordered" evidence="15">
    <location>
        <begin position="21"/>
        <end position="53"/>
    </location>
</feature>
<dbReference type="Pfam" id="PF00096">
    <property type="entry name" value="zf-C2H2"/>
    <property type="match status" value="6"/>
</dbReference>
<dbReference type="PANTHER" id="PTHR16515:SF66">
    <property type="entry name" value="C2H2-TYPE DOMAIN-CONTAINING PROTEIN"/>
    <property type="match status" value="1"/>
</dbReference>
<dbReference type="Gene3D" id="3.30.160.60">
    <property type="entry name" value="Classic Zinc Finger"/>
    <property type="match status" value="7"/>
</dbReference>
<dbReference type="PANTHER" id="PTHR16515">
    <property type="entry name" value="PR DOMAIN ZINC FINGER PROTEIN"/>
    <property type="match status" value="1"/>
</dbReference>
<evidence type="ECO:0000256" key="2">
    <source>
        <dbReference type="ARBA" id="ARBA00006991"/>
    </source>
</evidence>
<dbReference type="Proteomes" id="UP001274896">
    <property type="component" value="Unassembled WGS sequence"/>
</dbReference>
<dbReference type="GO" id="GO:0003677">
    <property type="term" value="F:DNA binding"/>
    <property type="evidence" value="ECO:0007669"/>
    <property type="project" value="UniProtKB-KW"/>
</dbReference>
<reference evidence="18" key="1">
    <citation type="submission" date="2023-06" db="EMBL/GenBank/DDBJ databases">
        <title>Male Hemibagrus guttatus genome.</title>
        <authorList>
            <person name="Bian C."/>
        </authorList>
    </citation>
    <scope>NUCLEOTIDE SEQUENCE</scope>
    <source>
        <strain evidence="18">Male_cb2023</strain>
        <tissue evidence="18">Muscle</tissue>
    </source>
</reference>
<feature type="domain" description="C2H2-type" evidence="16">
    <location>
        <begin position="541"/>
        <end position="568"/>
    </location>
</feature>
<keyword evidence="6" id="KW-0479">Metal-binding</keyword>
<keyword evidence="3" id="KW-0489">Methyltransferase</keyword>
<dbReference type="SUPFAM" id="SSF57667">
    <property type="entry name" value="beta-beta-alpha zinc fingers"/>
    <property type="match status" value="4"/>
</dbReference>
<comment type="caution">
    <text evidence="18">The sequence shown here is derived from an EMBL/GenBank/DDBJ whole genome shotgun (WGS) entry which is preliminary data.</text>
</comment>
<dbReference type="Gene3D" id="2.170.270.10">
    <property type="entry name" value="SET domain"/>
    <property type="match status" value="1"/>
</dbReference>
<organism evidence="18 19">
    <name type="scientific">Hemibagrus guttatus</name>
    <dbReference type="NCBI Taxonomy" id="175788"/>
    <lineage>
        <taxon>Eukaryota</taxon>
        <taxon>Metazoa</taxon>
        <taxon>Chordata</taxon>
        <taxon>Craniata</taxon>
        <taxon>Vertebrata</taxon>
        <taxon>Euteleostomi</taxon>
        <taxon>Actinopterygii</taxon>
        <taxon>Neopterygii</taxon>
        <taxon>Teleostei</taxon>
        <taxon>Ostariophysi</taxon>
        <taxon>Siluriformes</taxon>
        <taxon>Bagridae</taxon>
        <taxon>Hemibagrus</taxon>
    </lineage>
</organism>
<dbReference type="InterPro" id="IPR001214">
    <property type="entry name" value="SET_dom"/>
</dbReference>
<feature type="domain" description="C2H2-type" evidence="16">
    <location>
        <begin position="374"/>
        <end position="401"/>
    </location>
</feature>
<dbReference type="GO" id="GO:0010468">
    <property type="term" value="P:regulation of gene expression"/>
    <property type="evidence" value="ECO:0007669"/>
    <property type="project" value="TreeGrafter"/>
</dbReference>
<evidence type="ECO:0008006" key="20">
    <source>
        <dbReference type="Google" id="ProtNLM"/>
    </source>
</evidence>
<dbReference type="InterPro" id="IPR050331">
    <property type="entry name" value="Zinc_finger"/>
</dbReference>
<keyword evidence="7" id="KW-0677">Repeat</keyword>
<protein>
    <recommendedName>
        <fullName evidence="20">Histone-lysine N-methyltransferase PRDM9-like</fullName>
    </recommendedName>
</protein>
<dbReference type="SMART" id="SM00317">
    <property type="entry name" value="SET"/>
    <property type="match status" value="1"/>
</dbReference>
<keyword evidence="8 14" id="KW-0863">Zinc-finger</keyword>
<keyword evidence="13" id="KW-0539">Nucleus</keyword>
<evidence type="ECO:0000256" key="10">
    <source>
        <dbReference type="ARBA" id="ARBA00023015"/>
    </source>
</evidence>
<evidence type="ECO:0000256" key="7">
    <source>
        <dbReference type="ARBA" id="ARBA00022737"/>
    </source>
</evidence>
<dbReference type="InterPro" id="IPR044417">
    <property type="entry name" value="PRDM7_9_PR-SET"/>
</dbReference>
<dbReference type="FunFam" id="3.30.160.60:FF:000038">
    <property type="entry name" value="Zinc finger protein 624"/>
    <property type="match status" value="1"/>
</dbReference>
<keyword evidence="11" id="KW-0238">DNA-binding</keyword>
<comment type="subcellular location">
    <subcellularLocation>
        <location evidence="1">Nucleus</location>
    </subcellularLocation>
</comment>
<dbReference type="GO" id="GO:0042054">
    <property type="term" value="F:histone methyltransferase activity"/>
    <property type="evidence" value="ECO:0007669"/>
    <property type="project" value="InterPro"/>
</dbReference>
<evidence type="ECO:0000313" key="19">
    <source>
        <dbReference type="Proteomes" id="UP001274896"/>
    </source>
</evidence>
<dbReference type="SUPFAM" id="SSF82199">
    <property type="entry name" value="SET domain"/>
    <property type="match status" value="1"/>
</dbReference>
<dbReference type="AlphaFoldDB" id="A0AAE0PUD1"/>
<gene>
    <name evidence="18" type="ORF">QTP70_013805</name>
</gene>
<dbReference type="FunFam" id="3.30.160.60:FF:002343">
    <property type="entry name" value="Zinc finger protein 33A"/>
    <property type="match status" value="1"/>
</dbReference>
<evidence type="ECO:0000313" key="18">
    <source>
        <dbReference type="EMBL" id="KAK3508100.1"/>
    </source>
</evidence>
<keyword evidence="4" id="KW-0808">Transferase</keyword>
<dbReference type="FunFam" id="3.30.160.60:FF:000414">
    <property type="entry name" value="Zinc finger protein 398"/>
    <property type="match status" value="1"/>
</dbReference>
<evidence type="ECO:0000256" key="4">
    <source>
        <dbReference type="ARBA" id="ARBA00022679"/>
    </source>
</evidence>
<dbReference type="GO" id="GO:0005634">
    <property type="term" value="C:nucleus"/>
    <property type="evidence" value="ECO:0007669"/>
    <property type="project" value="UniProtKB-SubCell"/>
</dbReference>
<keyword evidence="10" id="KW-0805">Transcription regulation</keyword>
<dbReference type="InterPro" id="IPR036236">
    <property type="entry name" value="Znf_C2H2_sf"/>
</dbReference>
<dbReference type="GO" id="GO:0032259">
    <property type="term" value="P:methylation"/>
    <property type="evidence" value="ECO:0007669"/>
    <property type="project" value="UniProtKB-KW"/>
</dbReference>
<keyword evidence="19" id="KW-1185">Reference proteome</keyword>
<dbReference type="SMART" id="SM00355">
    <property type="entry name" value="ZnF_C2H2"/>
    <property type="match status" value="8"/>
</dbReference>
<evidence type="ECO:0000259" key="17">
    <source>
        <dbReference type="PROSITE" id="PS50280"/>
    </source>
</evidence>
<evidence type="ECO:0000256" key="5">
    <source>
        <dbReference type="ARBA" id="ARBA00022691"/>
    </source>
</evidence>
<sequence length="581" mass="67115">MKASWSAQVFRQAAMQTDALMTSCGGTSDPVGHVTPEDQQNGEIQKKPIKEEEPDEEYFYGETSSFVGHLTPVDRQNEGFQEKHLKEEEPEDDNYLYCEDCSSFFINKCEVHGLAVFISDTPVPVGVSDRARQTIPPGLEVRTSDIPGAGLGVFNKGETLPVGSHFGPYQGDLVDREEAMDSGYSWVICKRGQCEEYIDAKRDRCANWMRYVNCACHAEERNLVAFQFRGEIFYRCCQPIKPGQELLVWYEEKYAKDLSIAFEYLWNKKCSTNVKEAISCSFCPLSYTSQMYLYEHMRRFHREEYERMMKPSVENMMPTRSTCSQSEFPEALQTNTTPGQMQKGTDQSSNCEEHFIPQNHLDLRRSIHSREKPFYCSHCGKNFTRKDNLQTHMRIHTGEVFCCSLCGKSFIRESHLQLHQRIHTGEKPHQCSQCGKSFNQMSAFKRHQRTHTGEKPYQCSHCGKSFSQLGNLQTHQRVHTGEKPFHCTDCGKSFSLLNTLQLHQRIHTGEKPYYCSDCGRSFNQVSALKRHHRIHTREKPHHCSRCGRSFSDGGQFKAHQYIHTDEKHYDGWKCFALQTHR</sequence>
<evidence type="ECO:0000256" key="12">
    <source>
        <dbReference type="ARBA" id="ARBA00023163"/>
    </source>
</evidence>
<keyword evidence="12" id="KW-0804">Transcription</keyword>
<dbReference type="EMBL" id="JAUCMX010000028">
    <property type="protein sequence ID" value="KAK3508100.1"/>
    <property type="molecule type" value="Genomic_DNA"/>
</dbReference>
<evidence type="ECO:0000256" key="3">
    <source>
        <dbReference type="ARBA" id="ARBA00022603"/>
    </source>
</evidence>
<feature type="domain" description="SET" evidence="17">
    <location>
        <begin position="137"/>
        <end position="251"/>
    </location>
</feature>
<evidence type="ECO:0000256" key="6">
    <source>
        <dbReference type="ARBA" id="ARBA00022723"/>
    </source>
</evidence>
<evidence type="ECO:0000256" key="11">
    <source>
        <dbReference type="ARBA" id="ARBA00023125"/>
    </source>
</evidence>
<feature type="domain" description="C2H2-type" evidence="16">
    <location>
        <begin position="278"/>
        <end position="306"/>
    </location>
</feature>
<keyword evidence="5" id="KW-0949">S-adenosyl-L-methionine</keyword>
<dbReference type="FunFam" id="3.30.160.60:FF:001954">
    <property type="entry name" value="Zinc finger protein 787"/>
    <property type="match status" value="1"/>
</dbReference>
<feature type="domain" description="C2H2-type" evidence="16">
    <location>
        <begin position="401"/>
        <end position="428"/>
    </location>
</feature>